<sequence length="353" mass="41622">MKSLHFFYDNYPKISKFDERKIQIQTHKNIIIKGGFASGKKNLILNFLSLYKAENILFIDCEDLKFQTSALVNLNSFLTYNPQIKFLALCNFAHDFDFASLKHLNLQIIISACDSNFCLDQFEELHLDYLDFEEFLSLNKKYADTKTIVSYFLHTGRNVILNHNFSTNSSYLKSFYSPLELTILKQIALELGNEFSVNRLLKTLKNNIKISKDTLYKNIEKLESNYTLYFVKNLEKNLQKVYFWDFSLKNSLSIQKDFSVLFENLVLSELFKFKQEIFYTRYFDFYIPSLKNAFLCSPFKDKDLLSLKVKKILNKNQLTLSTIYIITLSQRDEFFIEGVRVMILPFDEWALGN</sequence>
<reference evidence="1 2" key="1">
    <citation type="journal article" date="2014" name="Genome Biol. Evol.">
        <title>Comparative Genomics of the Campylobacter lari Group.</title>
        <authorList>
            <person name="Miller W.G."/>
            <person name="Yee E."/>
            <person name="Chapman M.H."/>
            <person name="Smith T.P."/>
            <person name="Bono J.L."/>
            <person name="Huynh S."/>
            <person name="Parker C.T."/>
            <person name="Vandamme P."/>
            <person name="Luong K."/>
            <person name="Korlach J."/>
        </authorList>
    </citation>
    <scope>NUCLEOTIDE SEQUENCE [LARGE SCALE GENOMIC DNA]</scope>
    <source>
        <strain evidence="1 2">LMG 24374</strain>
    </source>
</reference>
<evidence type="ECO:0000313" key="2">
    <source>
        <dbReference type="Proteomes" id="UP000031135"/>
    </source>
</evidence>
<dbReference type="Proteomes" id="UP000031135">
    <property type="component" value="Chromosome"/>
</dbReference>
<evidence type="ECO:0000313" key="1">
    <source>
        <dbReference type="EMBL" id="AJC89969.1"/>
    </source>
</evidence>
<dbReference type="HOGENOM" id="CLU_064266_0_0_7"/>
<dbReference type="EMBL" id="CP007772">
    <property type="protein sequence ID" value="AJC89969.1"/>
    <property type="molecule type" value="Genomic_DNA"/>
</dbReference>
<dbReference type="PANTHER" id="PTHR33295">
    <property type="entry name" value="ATPASE"/>
    <property type="match status" value="1"/>
</dbReference>
<dbReference type="AlphaFoldDB" id="A0A0A8HAR3"/>
<dbReference type="PANTHER" id="PTHR33295:SF18">
    <property type="entry name" value="AAA+ ATPASE DOMAIN-CONTAINING PROTEIN"/>
    <property type="match status" value="1"/>
</dbReference>
<organism evidence="1 2">
    <name type="scientific">Campylobacter subantarcticus LMG 24374</name>
    <dbReference type="NCBI Taxonomy" id="1388751"/>
    <lineage>
        <taxon>Bacteria</taxon>
        <taxon>Pseudomonadati</taxon>
        <taxon>Campylobacterota</taxon>
        <taxon>Epsilonproteobacteria</taxon>
        <taxon>Campylobacterales</taxon>
        <taxon>Campylobacteraceae</taxon>
        <taxon>Campylobacter</taxon>
    </lineage>
</organism>
<protein>
    <submittedName>
        <fullName evidence="1">ATPase, AAA family (DUF4143 domain)</fullName>
    </submittedName>
</protein>
<dbReference type="KEGG" id="csm:CSUB8521_0067"/>
<proteinExistence type="predicted"/>
<dbReference type="OrthoDB" id="5372242at2"/>
<dbReference type="RefSeq" id="WP_039662358.1">
    <property type="nucleotide sequence ID" value="NZ_CP007772.1"/>
</dbReference>
<gene>
    <name evidence="1" type="ORF">CSUB8521_0067</name>
</gene>
<accession>A0A0A8HAR3</accession>
<name>A0A0A8HAR3_9BACT</name>